<evidence type="ECO:0000256" key="2">
    <source>
        <dbReference type="SAM" id="Phobius"/>
    </source>
</evidence>
<feature type="region of interest" description="Disordered" evidence="1">
    <location>
        <begin position="44"/>
        <end position="92"/>
    </location>
</feature>
<keyword evidence="2" id="KW-0472">Membrane</keyword>
<feature type="compositionally biased region" description="Low complexity" evidence="1">
    <location>
        <begin position="75"/>
        <end position="89"/>
    </location>
</feature>
<accession>A0A087DJ16</accession>
<evidence type="ECO:0000256" key="1">
    <source>
        <dbReference type="SAM" id="MobiDB-lite"/>
    </source>
</evidence>
<dbReference type="EMBL" id="JGZO01000002">
    <property type="protein sequence ID" value="KFI95516.1"/>
    <property type="molecule type" value="Genomic_DNA"/>
</dbReference>
<keyword evidence="4" id="KW-1185">Reference proteome</keyword>
<keyword evidence="2" id="KW-0812">Transmembrane</keyword>
<gene>
    <name evidence="3" type="ORF">BSCA_0547</name>
</gene>
<dbReference type="AlphaFoldDB" id="A0A087DJ16"/>
<proteinExistence type="predicted"/>
<name>A0A087DJ16_9BIFI</name>
<sequence length="445" mass="46335">MVRGIIAFIIAEVVLGMLNFNGLLAFIIAVAIGVFVAKSAPAKAPKSANGNVRNKARNGADGTSGMPWTPDDESGAASGAPSGAASGAARMPYGSQNGASAGAYAGDNAGGRRDGQRGARGGAQEPGAFGASGVGVGKSAPAGNRPADTSVPLDRSTAPKPEPASKPIVFDGPVTVRSDGSSMRTAEGADCDSPVGSDYDNPLPQTANATGAGPVNPSEYVSGYDASGDNGNRYSEIVPWRESIDPGEYDLFSLTQTMLEHNDHVRGVPSDKTLARLLVHGNVLNRGYSWWSLPVPGMPNVTADGVLLLDGVLWVFDTHGYQADADHLFTGEPAGAQEVDSLVLKRRGQDKAERIYRDLAEPGDVASALAEEFPMLQVRPVVLLNPSKDGTAAIVSPMTLPGGVAFDQAIPFVQETLRPLIVDSAGTKRPPHPLVMEQLDYLLKR</sequence>
<dbReference type="STRING" id="158787.BSCA_0547"/>
<reference evidence="3 4" key="1">
    <citation type="submission" date="2014-03" db="EMBL/GenBank/DDBJ databases">
        <title>Genomics of Bifidobacteria.</title>
        <authorList>
            <person name="Ventura M."/>
            <person name="Milani C."/>
            <person name="Lugli G.A."/>
        </authorList>
    </citation>
    <scope>NUCLEOTIDE SEQUENCE [LARGE SCALE GENOMIC DNA]</scope>
    <source>
        <strain evidence="3 4">LMG 21589</strain>
    </source>
</reference>
<evidence type="ECO:0000313" key="3">
    <source>
        <dbReference type="EMBL" id="KFI95516.1"/>
    </source>
</evidence>
<evidence type="ECO:0000313" key="4">
    <source>
        <dbReference type="Proteomes" id="UP000029033"/>
    </source>
</evidence>
<dbReference type="Proteomes" id="UP000029033">
    <property type="component" value="Unassembled WGS sequence"/>
</dbReference>
<feature type="transmembrane region" description="Helical" evidence="2">
    <location>
        <begin position="6"/>
        <end position="37"/>
    </location>
</feature>
<keyword evidence="2" id="KW-1133">Transmembrane helix</keyword>
<feature type="region of interest" description="Disordered" evidence="1">
    <location>
        <begin position="104"/>
        <end position="228"/>
    </location>
</feature>
<organism evidence="3 4">
    <name type="scientific">Bifidobacterium scardovii</name>
    <dbReference type="NCBI Taxonomy" id="158787"/>
    <lineage>
        <taxon>Bacteria</taxon>
        <taxon>Bacillati</taxon>
        <taxon>Actinomycetota</taxon>
        <taxon>Actinomycetes</taxon>
        <taxon>Bifidobacteriales</taxon>
        <taxon>Bifidobacteriaceae</taxon>
        <taxon>Bifidobacterium</taxon>
    </lineage>
</organism>
<protein>
    <submittedName>
        <fullName evidence="3">Uncharacterized protein</fullName>
    </submittedName>
</protein>
<comment type="caution">
    <text evidence="3">The sequence shown here is derived from an EMBL/GenBank/DDBJ whole genome shotgun (WGS) entry which is preliminary data.</text>
</comment>